<dbReference type="Proteomes" id="UP000015530">
    <property type="component" value="Unassembled WGS sequence"/>
</dbReference>
<organism evidence="1 2">
    <name type="scientific">Colletotrichum gloeosporioides (strain Cg-14)</name>
    <name type="common">Anthracnose fungus</name>
    <name type="synonym">Glomerella cingulata</name>
    <dbReference type="NCBI Taxonomy" id="1237896"/>
    <lineage>
        <taxon>Eukaryota</taxon>
        <taxon>Fungi</taxon>
        <taxon>Dikarya</taxon>
        <taxon>Ascomycota</taxon>
        <taxon>Pezizomycotina</taxon>
        <taxon>Sordariomycetes</taxon>
        <taxon>Hypocreomycetidae</taxon>
        <taxon>Glomerellales</taxon>
        <taxon>Glomerellaceae</taxon>
        <taxon>Colletotrichum</taxon>
        <taxon>Colletotrichum gloeosporioides species complex</taxon>
    </lineage>
</organism>
<protein>
    <submittedName>
        <fullName evidence="1">Uncharacterized protein</fullName>
    </submittedName>
</protein>
<sequence>MDRFAKPAFANDAACPVITMLDGPCAMSSWVQGYEIALDREAHAMYAPWEVGREDAQALPDEIPYANGSAVSQWASDWAERGNLELGGVSSGYGLVLADVCGVWVQRDVDGAGGECVECEFAAAAAGVSGGLVGGRVSWGVLDVLGVFAVWVL</sequence>
<dbReference type="HOGENOM" id="CLU_1713110_0_0_1"/>
<dbReference type="EMBL" id="AMYD01001447">
    <property type="protein sequence ID" value="EQB53123.1"/>
    <property type="molecule type" value="Genomic_DNA"/>
</dbReference>
<accession>T0KJZ7</accession>
<dbReference type="AlphaFoldDB" id="T0KJZ7"/>
<proteinExistence type="predicted"/>
<evidence type="ECO:0000313" key="1">
    <source>
        <dbReference type="EMBL" id="EQB53123.1"/>
    </source>
</evidence>
<dbReference type="OrthoDB" id="4796076at2759"/>
<reference evidence="2" key="1">
    <citation type="journal article" date="2013" name="Mol. Plant Microbe Interact.">
        <title>Global aspects of pacC regulation of pathogenicity genes in Colletotrichum gloeosporioides as revealed by transcriptome analysis.</title>
        <authorList>
            <person name="Alkan N."/>
            <person name="Meng X."/>
            <person name="Friedlander G."/>
            <person name="Reuveni E."/>
            <person name="Sukno S."/>
            <person name="Sherman A."/>
            <person name="Thon M."/>
            <person name="Fluhr R."/>
            <person name="Prusky D."/>
        </authorList>
    </citation>
    <scope>NUCLEOTIDE SEQUENCE [LARGE SCALE GENOMIC DNA]</scope>
    <source>
        <strain evidence="2">Cg-14</strain>
    </source>
</reference>
<name>T0KJZ7_COLGC</name>
<gene>
    <name evidence="1" type="ORF">CGLO_07191</name>
</gene>
<evidence type="ECO:0000313" key="2">
    <source>
        <dbReference type="Proteomes" id="UP000015530"/>
    </source>
</evidence>
<comment type="caution">
    <text evidence="1">The sequence shown here is derived from an EMBL/GenBank/DDBJ whole genome shotgun (WGS) entry which is preliminary data.</text>
</comment>